<organism evidence="2 3">
    <name type="scientific">Deinococcus radiopugnans</name>
    <dbReference type="NCBI Taxonomy" id="57497"/>
    <lineage>
        <taxon>Bacteria</taxon>
        <taxon>Thermotogati</taxon>
        <taxon>Deinococcota</taxon>
        <taxon>Deinococci</taxon>
        <taxon>Deinococcales</taxon>
        <taxon>Deinococcaceae</taxon>
        <taxon>Deinococcus</taxon>
    </lineage>
</organism>
<keyword evidence="1" id="KW-0732">Signal</keyword>
<dbReference type="EMBL" id="CP010028">
    <property type="protein sequence ID" value="AIZ44319.1"/>
    <property type="molecule type" value="Genomic_DNA"/>
</dbReference>
<name>A0A0A7KGJ1_9DEIO</name>
<sequence>MRHLFLTAALLLPLAALQTASAQLSVSDIPALPPGAVAQAAPAAPADTAPAVTAPATPAQAGPVAKVEIQDVEITSPVSTGNTPTVASDDVGEVMIPVLATDKDGNPVAGVAVTWEVKNTGKNPVYVISSMVDGTATAIAATIAPDETVKYETMTGADGTVTLLLNATASTAAALTLTASTGEVKNLRDAKQTIDWIGQ</sequence>
<accession>A0A0A7KGJ1</accession>
<gene>
    <name evidence="2" type="ORF">QR90_03165</name>
</gene>
<evidence type="ECO:0000256" key="1">
    <source>
        <dbReference type="SAM" id="SignalP"/>
    </source>
</evidence>
<proteinExistence type="predicted"/>
<dbReference type="KEGG" id="dsw:QR90_03165"/>
<protein>
    <submittedName>
        <fullName evidence="2">Uncharacterized protein</fullName>
    </submittedName>
</protein>
<dbReference type="AlphaFoldDB" id="A0A0A7KGJ1"/>
<evidence type="ECO:0000313" key="2">
    <source>
        <dbReference type="EMBL" id="AIZ44319.1"/>
    </source>
</evidence>
<dbReference type="Proteomes" id="UP000030634">
    <property type="component" value="Chromosome"/>
</dbReference>
<dbReference type="RefSeq" id="WP_039682180.1">
    <property type="nucleotide sequence ID" value="NZ_CP010028.1"/>
</dbReference>
<feature type="chain" id="PRO_5002030145" evidence="1">
    <location>
        <begin position="23"/>
        <end position="199"/>
    </location>
</feature>
<feature type="signal peptide" evidence="1">
    <location>
        <begin position="1"/>
        <end position="22"/>
    </location>
</feature>
<evidence type="ECO:0000313" key="3">
    <source>
        <dbReference type="Proteomes" id="UP000030634"/>
    </source>
</evidence>
<dbReference type="HOGENOM" id="CLU_1370228_0_0_0"/>
<reference evidence="3" key="1">
    <citation type="submission" date="2014-11" db="EMBL/GenBank/DDBJ databases">
        <title>Hymenobacter sp. DG25B genome submission.</title>
        <authorList>
            <person name="Jung H.-Y."/>
            <person name="Kim M.K."/>
            <person name="Srinivasan S."/>
            <person name="Lim S."/>
        </authorList>
    </citation>
    <scope>NUCLEOTIDE SEQUENCE [LARGE SCALE GENOMIC DNA]</scope>
    <source>
        <strain evidence="3">DY59</strain>
    </source>
</reference>